<dbReference type="PROSITE" id="PS51257">
    <property type="entry name" value="PROKAR_LIPOPROTEIN"/>
    <property type="match status" value="1"/>
</dbReference>
<evidence type="ECO:0000256" key="1">
    <source>
        <dbReference type="SAM" id="MobiDB-lite"/>
    </source>
</evidence>
<comment type="caution">
    <text evidence="2">The sequence shown here is derived from an EMBL/GenBank/DDBJ whole genome shotgun (WGS) entry which is preliminary data.</text>
</comment>
<keyword evidence="3" id="KW-1185">Reference proteome</keyword>
<protein>
    <recommendedName>
        <fullName evidence="4">Lipoprotein</fullName>
    </recommendedName>
</protein>
<accession>A0ABS7ZX46</accession>
<evidence type="ECO:0000313" key="2">
    <source>
        <dbReference type="EMBL" id="MCA6066304.1"/>
    </source>
</evidence>
<dbReference type="RefSeq" id="WP_225686412.1">
    <property type="nucleotide sequence ID" value="NZ_JAERSE020000001.1"/>
</dbReference>
<gene>
    <name evidence="2" type="ORF">JI747_003875</name>
</gene>
<name>A0ABS7ZX46_9FLAO</name>
<sequence>MKNILFIPILLFILVGCKDFKKSIDDTLDTASTAGNSQSENLPEGSNNNSFSTDTTLVTKESVNKLIPFTSQKEKLEKAEEQLRKLPQFAGKSIFIYEFIHFYDDGRIITTLQNPENPNYVDEYTYENEEWQDPKPVILSKSDDVKGGLVNLNKLPFHNANNIYKTLLEKRKEIGSDSDDYTIYAGTRGNKINWYPESIDNERSVYNIEYHEDGTLKSFEQK</sequence>
<organism evidence="2 3">
    <name type="scientific">Chryseobacterium tagetis</name>
    <dbReference type="NCBI Taxonomy" id="2801334"/>
    <lineage>
        <taxon>Bacteria</taxon>
        <taxon>Pseudomonadati</taxon>
        <taxon>Bacteroidota</taxon>
        <taxon>Flavobacteriia</taxon>
        <taxon>Flavobacteriales</taxon>
        <taxon>Weeksellaceae</taxon>
        <taxon>Chryseobacterium group</taxon>
        <taxon>Chryseobacterium</taxon>
    </lineage>
</organism>
<proteinExistence type="predicted"/>
<feature type="region of interest" description="Disordered" evidence="1">
    <location>
        <begin position="34"/>
        <end position="53"/>
    </location>
</feature>
<evidence type="ECO:0008006" key="4">
    <source>
        <dbReference type="Google" id="ProtNLM"/>
    </source>
</evidence>
<evidence type="ECO:0000313" key="3">
    <source>
        <dbReference type="Proteomes" id="UP000618240"/>
    </source>
</evidence>
<dbReference type="Proteomes" id="UP000618240">
    <property type="component" value="Unassembled WGS sequence"/>
</dbReference>
<dbReference type="EMBL" id="JAERSE020000001">
    <property type="protein sequence ID" value="MCA6066304.1"/>
    <property type="molecule type" value="Genomic_DNA"/>
</dbReference>
<reference evidence="2 3" key="1">
    <citation type="submission" date="2021-09" db="EMBL/GenBank/DDBJ databases">
        <title>Genome sequencing and assembly of Chryseobacterium sp. RG1.</title>
        <authorList>
            <person name="Chhetri G."/>
        </authorList>
    </citation>
    <scope>NUCLEOTIDE SEQUENCE [LARGE SCALE GENOMIC DNA]</scope>
    <source>
        <strain evidence="2 3">RG1</strain>
    </source>
</reference>